<comment type="caution">
    <text evidence="4">The sequence shown here is derived from an EMBL/GenBank/DDBJ whole genome shotgun (WGS) entry which is preliminary data.</text>
</comment>
<dbReference type="Gene3D" id="3.10.105.10">
    <property type="entry name" value="Dipeptide-binding Protein, Domain 3"/>
    <property type="match status" value="1"/>
</dbReference>
<dbReference type="InterPro" id="IPR000914">
    <property type="entry name" value="SBP_5_dom"/>
</dbReference>
<evidence type="ECO:0000259" key="3">
    <source>
        <dbReference type="Pfam" id="PF00496"/>
    </source>
</evidence>
<dbReference type="InterPro" id="IPR006311">
    <property type="entry name" value="TAT_signal"/>
</dbReference>
<organism evidence="4 5">
    <name type="scientific">Neoroseomonas terrae</name>
    <dbReference type="NCBI Taxonomy" id="424799"/>
    <lineage>
        <taxon>Bacteria</taxon>
        <taxon>Pseudomonadati</taxon>
        <taxon>Pseudomonadota</taxon>
        <taxon>Alphaproteobacteria</taxon>
        <taxon>Acetobacterales</taxon>
        <taxon>Acetobacteraceae</taxon>
        <taxon>Neoroseomonas</taxon>
    </lineage>
</organism>
<keyword evidence="5" id="KW-1185">Reference proteome</keyword>
<dbReference type="Gene3D" id="3.40.190.10">
    <property type="entry name" value="Periplasmic binding protein-like II"/>
    <property type="match status" value="1"/>
</dbReference>
<dbReference type="PANTHER" id="PTHR30290">
    <property type="entry name" value="PERIPLASMIC BINDING COMPONENT OF ABC TRANSPORTER"/>
    <property type="match status" value="1"/>
</dbReference>
<evidence type="ECO:0000313" key="5">
    <source>
        <dbReference type="Proteomes" id="UP000698752"/>
    </source>
</evidence>
<gene>
    <name evidence="4" type="ORF">GXW78_04000</name>
</gene>
<dbReference type="PANTHER" id="PTHR30290:SF62">
    <property type="entry name" value="OLIGOPEPTIDE ABC TRANSPORTER, PERIPLASMIC OLIGOPEPTIDE-BINDING PROTEIN"/>
    <property type="match status" value="1"/>
</dbReference>
<name>A0ABS5ECS1_9PROT</name>
<reference evidence="5" key="1">
    <citation type="journal article" date="2021" name="Syst. Appl. Microbiol.">
        <title>Roseomonas hellenica sp. nov., isolated from roots of wild-growing Alkanna tinctoria.</title>
        <authorList>
            <person name="Rat A."/>
            <person name="Naranjo H.D."/>
            <person name="Lebbe L."/>
            <person name="Cnockaert M."/>
            <person name="Krigas N."/>
            <person name="Grigoriadou K."/>
            <person name="Maloupa E."/>
            <person name="Willems A."/>
        </authorList>
    </citation>
    <scope>NUCLEOTIDE SEQUENCE [LARGE SCALE GENOMIC DNA]</scope>
    <source>
        <strain evidence="5">LMG 31159</strain>
    </source>
</reference>
<protein>
    <submittedName>
        <fullName evidence="4">ABC transporter substrate-binding protein</fullName>
    </submittedName>
</protein>
<feature type="domain" description="Solute-binding protein family 5" evidence="3">
    <location>
        <begin position="109"/>
        <end position="522"/>
    </location>
</feature>
<evidence type="ECO:0000256" key="1">
    <source>
        <dbReference type="ARBA" id="ARBA00004418"/>
    </source>
</evidence>
<dbReference type="InterPro" id="IPR039424">
    <property type="entry name" value="SBP_5"/>
</dbReference>
<dbReference type="CDD" id="cd08500">
    <property type="entry name" value="PBP2_NikA_DppA_OppA_like_4"/>
    <property type="match status" value="1"/>
</dbReference>
<sequence>MDNIGLNRRRLFQGAAAIALAGSLPTEPRAQAVAAREAPELSTLVQQNRLPSLAERVGTAPLVVTPNEQNPRYGGTLRRGLRGGSDHNGILRLVGNQGLTRWNMEFTDVLPGVAQSWDVSADSKIFTFRLRPGMRWSDGAPFTADDILFSINDCILNSELYRSPPSLWVIDGQPVRCEKVDDTTVRFTFAGPYGLFLQQMATPLGQHPTLFAKHYCSRFHPKYNNDLAAQLRAANVSDWAQLFRQRCGDIEIPSRWSNPEKPTLEPWVIEEPYQGGATRVTMKRNPFFWQVDTAGRQLPYIDRLNFQIYQDVESLMLDVIGGRLDLQERHIDTLANKPVVSQNQQRGGYRMFETVASLSNSMTIYPNITHKDPKLREMLGNKDFRRALSLGINRAEIVDIVYLGQSEPWQIGPRPTHPWYHEKLARQFTDHDQAEANRILDRLGYNRRDAQRFRLRPDGQRVFFTIDVITALYPDNNDALELIKRHWEEIGIDLKINAIDRSLYYTRGDNNDPDMAVWPGPGGLEPMLDPRDYFAQHPQGTRYAIPWAVWYASGGKDGMEPPDHQKERMRLYDAARSTADTAEQGRLMKQVFDIAAEQFECLGVAMAPNTFGVASNRLRGVPASMPNSWSWPHPAPSLPQQFFFTG</sequence>
<evidence type="ECO:0000313" key="4">
    <source>
        <dbReference type="EMBL" id="MBR0648810.1"/>
    </source>
</evidence>
<dbReference type="Pfam" id="PF00496">
    <property type="entry name" value="SBP_bac_5"/>
    <property type="match status" value="1"/>
</dbReference>
<comment type="similarity">
    <text evidence="2">Belongs to the bacterial solute-binding protein 5 family.</text>
</comment>
<proteinExistence type="inferred from homology"/>
<dbReference type="Proteomes" id="UP000698752">
    <property type="component" value="Unassembled WGS sequence"/>
</dbReference>
<comment type="subcellular location">
    <subcellularLocation>
        <location evidence="1">Periplasm</location>
    </subcellularLocation>
</comment>
<dbReference type="PROSITE" id="PS51318">
    <property type="entry name" value="TAT"/>
    <property type="match status" value="1"/>
</dbReference>
<dbReference type="SUPFAM" id="SSF53850">
    <property type="entry name" value="Periplasmic binding protein-like II"/>
    <property type="match status" value="1"/>
</dbReference>
<evidence type="ECO:0000256" key="2">
    <source>
        <dbReference type="ARBA" id="ARBA00005695"/>
    </source>
</evidence>
<dbReference type="EMBL" id="JAAEDI010000004">
    <property type="protein sequence ID" value="MBR0648810.1"/>
    <property type="molecule type" value="Genomic_DNA"/>
</dbReference>
<accession>A0ABS5ECS1</accession>